<dbReference type="WBParaSite" id="SCUD_0001196901-mRNA-1">
    <property type="protein sequence ID" value="SCUD_0001196901-mRNA-1"/>
    <property type="gene ID" value="SCUD_0001196901"/>
</dbReference>
<evidence type="ECO:0000313" key="3">
    <source>
        <dbReference type="Proteomes" id="UP000279833"/>
    </source>
</evidence>
<feature type="compositionally biased region" description="Polar residues" evidence="1">
    <location>
        <begin position="1"/>
        <end position="25"/>
    </location>
</feature>
<proteinExistence type="predicted"/>
<organism evidence="4">
    <name type="scientific">Schistosoma curassoni</name>
    <dbReference type="NCBI Taxonomy" id="6186"/>
    <lineage>
        <taxon>Eukaryota</taxon>
        <taxon>Metazoa</taxon>
        <taxon>Spiralia</taxon>
        <taxon>Lophotrochozoa</taxon>
        <taxon>Platyhelminthes</taxon>
        <taxon>Trematoda</taxon>
        <taxon>Digenea</taxon>
        <taxon>Strigeidida</taxon>
        <taxon>Schistosomatoidea</taxon>
        <taxon>Schistosomatidae</taxon>
        <taxon>Schistosoma</taxon>
    </lineage>
</organism>
<sequence>MSKAPQGTSEWPASINPQDIETAHTNLPVDVNPPTTEEIRMAIKQIKSGIAAGPDIIPAEALKSDIESVTEPDERCSRRPTSRSTSWIP</sequence>
<protein>
    <submittedName>
        <fullName evidence="4">VbhA domain-containing protein</fullName>
    </submittedName>
</protein>
<gene>
    <name evidence="2" type="ORF">SCUD_LOCUS11968</name>
</gene>
<feature type="region of interest" description="Disordered" evidence="1">
    <location>
        <begin position="1"/>
        <end position="33"/>
    </location>
</feature>
<name>A0A183KAD6_9TREM</name>
<keyword evidence="3" id="KW-1185">Reference proteome</keyword>
<dbReference type="AlphaFoldDB" id="A0A183KAD6"/>
<feature type="compositionally biased region" description="Basic and acidic residues" evidence="1">
    <location>
        <begin position="63"/>
        <end position="77"/>
    </location>
</feature>
<feature type="region of interest" description="Disordered" evidence="1">
    <location>
        <begin position="63"/>
        <end position="89"/>
    </location>
</feature>
<dbReference type="EMBL" id="UZAK01034772">
    <property type="protein sequence ID" value="VDP46848.1"/>
    <property type="molecule type" value="Genomic_DNA"/>
</dbReference>
<dbReference type="Proteomes" id="UP000279833">
    <property type="component" value="Unassembled WGS sequence"/>
</dbReference>
<reference evidence="4" key="1">
    <citation type="submission" date="2016-06" db="UniProtKB">
        <authorList>
            <consortium name="WormBaseParasite"/>
        </authorList>
    </citation>
    <scope>IDENTIFICATION</scope>
</reference>
<reference evidence="2 3" key="2">
    <citation type="submission" date="2018-11" db="EMBL/GenBank/DDBJ databases">
        <authorList>
            <consortium name="Pathogen Informatics"/>
        </authorList>
    </citation>
    <scope>NUCLEOTIDE SEQUENCE [LARGE SCALE GENOMIC DNA]</scope>
    <source>
        <strain evidence="2">Dakar</strain>
        <strain evidence="3">Dakar, Senegal</strain>
    </source>
</reference>
<accession>A0A183KAD6</accession>
<evidence type="ECO:0000313" key="4">
    <source>
        <dbReference type="WBParaSite" id="SCUD_0001196901-mRNA-1"/>
    </source>
</evidence>
<evidence type="ECO:0000256" key="1">
    <source>
        <dbReference type="SAM" id="MobiDB-lite"/>
    </source>
</evidence>
<evidence type="ECO:0000313" key="2">
    <source>
        <dbReference type="EMBL" id="VDP46848.1"/>
    </source>
</evidence>